<evidence type="ECO:0000256" key="10">
    <source>
        <dbReference type="PROSITE-ProRule" id="PRU01360"/>
    </source>
</evidence>
<feature type="signal peptide" evidence="13">
    <location>
        <begin position="1"/>
        <end position="19"/>
    </location>
</feature>
<dbReference type="Gene3D" id="2.40.170.20">
    <property type="entry name" value="TonB-dependent receptor, beta-barrel domain"/>
    <property type="match status" value="1"/>
</dbReference>
<dbReference type="SUPFAM" id="SSF56935">
    <property type="entry name" value="Porins"/>
    <property type="match status" value="1"/>
</dbReference>
<dbReference type="KEGG" id="acx:Achr_33350"/>
<evidence type="ECO:0000256" key="3">
    <source>
        <dbReference type="ARBA" id="ARBA00022452"/>
    </source>
</evidence>
<evidence type="ECO:0000256" key="13">
    <source>
        <dbReference type="SAM" id="SignalP"/>
    </source>
</evidence>
<sequence length="632" mass="70419">MTASRLSLAALLLPAPLLAADPADTPPAYRLPTQTVTSPKSADFAEPASAAATVFERDDIERLQVQSVPELLNRVPGVVMSQAGGRGALSGAFIRGATPTQTLVLVDGVRINAAVSGLARLEFLDPGRIERIEVIRGPQASQYGADAIGGLIRITTRRGESGLQPRLRLAAGNRGSFERELGLSGGDGRTRFDLGASQAESQGFDRSSDDRGRDADHDGFRRQALDLTLEHRFTDRLQAGLNLLDQRGESELDDVHRFSPGDPYERFAVSSLAAHLEARPTDAWTSRIEAGHSENKSENRDDRNAANNYSFNTYRDSLTWFNTLRLDERRQLLLGAEWYEERLNSDTDYAESRRWNRAAFVRHSYRGEGFSAEVGLRHDDNQRFGSEDSWSAALSLKVAAATELTLSYAEGFHAPSFGLLYYRRTPLYGGNPDLSPERSKSYEIALRVEHHKTRWSLSAYRTEVDDLIVIASRPDSFFTRPENIDRARLQGLELALSRDLLGWQATLAASLVDPRDRDNGHTLPLRARRNLSLDLDRRFGAFSAGLGWQAVSSRYDDDTNDHQIPGYALLGLRGSWQMTPALKWQAKIDNLLDKDYSQALYDRPNNPLYTSVGQHEYRQDGRSALLSLTWTP</sequence>
<dbReference type="InterPro" id="IPR037066">
    <property type="entry name" value="Plug_dom_sf"/>
</dbReference>
<evidence type="ECO:0000313" key="16">
    <source>
        <dbReference type="EMBL" id="AJE22742.1"/>
    </source>
</evidence>
<comment type="subcellular location">
    <subcellularLocation>
        <location evidence="1 10">Cell outer membrane</location>
        <topology evidence="1 10">Multi-pass membrane protein</topology>
    </subcellularLocation>
</comment>
<dbReference type="Proteomes" id="UP000068210">
    <property type="component" value="Chromosome"/>
</dbReference>
<dbReference type="GO" id="GO:0006811">
    <property type="term" value="P:monoatomic ion transport"/>
    <property type="evidence" value="ECO:0007669"/>
    <property type="project" value="UniProtKB-KW"/>
</dbReference>
<dbReference type="InterPro" id="IPR039426">
    <property type="entry name" value="TonB-dep_rcpt-like"/>
</dbReference>
<dbReference type="InterPro" id="IPR000531">
    <property type="entry name" value="Beta-barrel_TonB"/>
</dbReference>
<dbReference type="Gene3D" id="2.170.130.10">
    <property type="entry name" value="TonB-dependent receptor, plug domain"/>
    <property type="match status" value="1"/>
</dbReference>
<keyword evidence="8 10" id="KW-0472">Membrane</keyword>
<dbReference type="Pfam" id="PF07715">
    <property type="entry name" value="Plug"/>
    <property type="match status" value="1"/>
</dbReference>
<evidence type="ECO:0000256" key="1">
    <source>
        <dbReference type="ARBA" id="ARBA00004571"/>
    </source>
</evidence>
<feature type="compositionally biased region" description="Basic and acidic residues" evidence="12">
    <location>
        <begin position="206"/>
        <end position="217"/>
    </location>
</feature>
<feature type="chain" id="PRO_5002185255" evidence="13">
    <location>
        <begin position="20"/>
        <end position="632"/>
    </location>
</feature>
<evidence type="ECO:0000256" key="4">
    <source>
        <dbReference type="ARBA" id="ARBA00022692"/>
    </source>
</evidence>
<feature type="domain" description="TonB-dependent receptor-like beta-barrel" evidence="14">
    <location>
        <begin position="186"/>
        <end position="591"/>
    </location>
</feature>
<protein>
    <submittedName>
        <fullName evidence="16">B12 family TonB-dependent receptor</fullName>
    </submittedName>
</protein>
<evidence type="ECO:0000313" key="17">
    <source>
        <dbReference type="Proteomes" id="UP000068210"/>
    </source>
</evidence>
<dbReference type="EMBL" id="CP010415">
    <property type="protein sequence ID" value="AJE22742.1"/>
    <property type="molecule type" value="Genomic_DNA"/>
</dbReference>
<feature type="region of interest" description="Disordered" evidence="12">
    <location>
        <begin position="180"/>
        <end position="217"/>
    </location>
</feature>
<evidence type="ECO:0000256" key="11">
    <source>
        <dbReference type="RuleBase" id="RU003357"/>
    </source>
</evidence>
<keyword evidence="3 10" id="KW-1134">Transmembrane beta strand</keyword>
<evidence type="ECO:0000256" key="6">
    <source>
        <dbReference type="ARBA" id="ARBA00023065"/>
    </source>
</evidence>
<proteinExistence type="inferred from homology"/>
<organism evidence="16 17">
    <name type="scientific">Azotobacter chroococcum NCIMB 8003</name>
    <dbReference type="NCBI Taxonomy" id="1328314"/>
    <lineage>
        <taxon>Bacteria</taxon>
        <taxon>Pseudomonadati</taxon>
        <taxon>Pseudomonadota</taxon>
        <taxon>Gammaproteobacteria</taxon>
        <taxon>Pseudomonadales</taxon>
        <taxon>Pseudomonadaceae</taxon>
        <taxon>Azotobacter</taxon>
    </lineage>
</organism>
<dbReference type="GO" id="GO:0015889">
    <property type="term" value="P:cobalamin transport"/>
    <property type="evidence" value="ECO:0007669"/>
    <property type="project" value="TreeGrafter"/>
</dbReference>
<dbReference type="PANTHER" id="PTHR30069">
    <property type="entry name" value="TONB-DEPENDENT OUTER MEMBRANE RECEPTOR"/>
    <property type="match status" value="1"/>
</dbReference>
<dbReference type="RefSeq" id="WP_039805945.1">
    <property type="nucleotide sequence ID" value="NZ_CP010415.1"/>
</dbReference>
<keyword evidence="6" id="KW-0406">Ion transport</keyword>
<feature type="region of interest" description="Disordered" evidence="12">
    <location>
        <begin position="285"/>
        <end position="306"/>
    </location>
</feature>
<keyword evidence="4 10" id="KW-0812">Transmembrane</keyword>
<evidence type="ECO:0000256" key="12">
    <source>
        <dbReference type="SAM" id="MobiDB-lite"/>
    </source>
</evidence>
<evidence type="ECO:0000256" key="9">
    <source>
        <dbReference type="ARBA" id="ARBA00023237"/>
    </source>
</evidence>
<dbReference type="PANTHER" id="PTHR30069:SF53">
    <property type="entry name" value="COLICIN I RECEPTOR-RELATED"/>
    <property type="match status" value="1"/>
</dbReference>
<keyword evidence="17" id="KW-1185">Reference proteome</keyword>
<keyword evidence="7 11" id="KW-0798">TonB box</keyword>
<accession>A0A0C4WVK6</accession>
<dbReference type="STRING" id="1328314.Achr_33350"/>
<dbReference type="InterPro" id="IPR012910">
    <property type="entry name" value="Plug_dom"/>
</dbReference>
<keyword evidence="9 10" id="KW-0998">Cell outer membrane</keyword>
<comment type="similarity">
    <text evidence="10 11">Belongs to the TonB-dependent receptor family.</text>
</comment>
<evidence type="ECO:0000259" key="15">
    <source>
        <dbReference type="Pfam" id="PF07715"/>
    </source>
</evidence>
<dbReference type="AlphaFoldDB" id="A0A0C4WVK6"/>
<name>A0A0C4WVK6_9GAMM</name>
<keyword evidence="16" id="KW-0675">Receptor</keyword>
<dbReference type="CDD" id="cd01347">
    <property type="entry name" value="ligand_gated_channel"/>
    <property type="match status" value="1"/>
</dbReference>
<evidence type="ECO:0000256" key="5">
    <source>
        <dbReference type="ARBA" id="ARBA00022729"/>
    </source>
</evidence>
<feature type="compositionally biased region" description="Basic and acidic residues" evidence="12">
    <location>
        <begin position="289"/>
        <end position="304"/>
    </location>
</feature>
<dbReference type="PROSITE" id="PS52016">
    <property type="entry name" value="TONB_DEPENDENT_REC_3"/>
    <property type="match status" value="1"/>
</dbReference>
<dbReference type="InterPro" id="IPR036942">
    <property type="entry name" value="Beta-barrel_TonB_sf"/>
</dbReference>
<reference evidence="16 17" key="1">
    <citation type="journal article" date="2015" name="PLoS ONE">
        <title>Azotobacter Genomes: The Genome of Azotobacter chroococcum NCIMB 8003 (ATCC 4412).</title>
        <authorList>
            <person name="Robson R.L."/>
            <person name="Jones R."/>
            <person name="Robson R.M."/>
            <person name="Schwartz A."/>
            <person name="Richardson T.H."/>
        </authorList>
    </citation>
    <scope>NUCLEOTIDE SEQUENCE [LARGE SCALE GENOMIC DNA]</scope>
    <source>
        <strain evidence="16 17">NCIMB 8003</strain>
    </source>
</reference>
<dbReference type="HOGENOM" id="CLU_008287_18_5_6"/>
<gene>
    <name evidence="16" type="ORF">Achr_33350</name>
</gene>
<keyword evidence="5 13" id="KW-0732">Signal</keyword>
<evidence type="ECO:0000256" key="2">
    <source>
        <dbReference type="ARBA" id="ARBA00022448"/>
    </source>
</evidence>
<evidence type="ECO:0000256" key="7">
    <source>
        <dbReference type="ARBA" id="ARBA00023077"/>
    </source>
</evidence>
<feature type="domain" description="TonB-dependent receptor plug" evidence="15">
    <location>
        <begin position="49"/>
        <end position="150"/>
    </location>
</feature>
<dbReference type="GO" id="GO:0009279">
    <property type="term" value="C:cell outer membrane"/>
    <property type="evidence" value="ECO:0007669"/>
    <property type="project" value="UniProtKB-SubCell"/>
</dbReference>
<evidence type="ECO:0000256" key="8">
    <source>
        <dbReference type="ARBA" id="ARBA00023136"/>
    </source>
</evidence>
<evidence type="ECO:0000259" key="14">
    <source>
        <dbReference type="Pfam" id="PF00593"/>
    </source>
</evidence>
<dbReference type="Pfam" id="PF00593">
    <property type="entry name" value="TonB_dep_Rec_b-barrel"/>
    <property type="match status" value="1"/>
</dbReference>
<keyword evidence="2 10" id="KW-0813">Transport</keyword>